<sequence length="115" mass="12922">MADGEVYVIDRVVTRPGCAREFVDTYLAEYAPGARERGMTLRDVLVSPPIWFDDQPNTVTITWSLPSPLAWWQMTWKGRPDPTLGAWWDRIDALLLERNRSVAAAAADVDALCEG</sequence>
<organism evidence="1 2">
    <name type="scientific">Mycolicibacterium phlei DSM 43239 = CCUG 21000</name>
    <dbReference type="NCBI Taxonomy" id="1226750"/>
    <lineage>
        <taxon>Bacteria</taxon>
        <taxon>Bacillati</taxon>
        <taxon>Actinomycetota</taxon>
        <taxon>Actinomycetes</taxon>
        <taxon>Mycobacteriales</taxon>
        <taxon>Mycobacteriaceae</taxon>
        <taxon>Mycolicibacterium</taxon>
    </lineage>
</organism>
<evidence type="ECO:0008006" key="3">
    <source>
        <dbReference type="Google" id="ProtNLM"/>
    </source>
</evidence>
<dbReference type="RefSeq" id="WP_003887662.1">
    <property type="nucleotide sequence ID" value="NZ_ANBO01000014.1"/>
</dbReference>
<gene>
    <name evidence="1" type="ORF">MPHL21000_13670</name>
</gene>
<keyword evidence="2" id="KW-1185">Reference proteome</keyword>
<name>A0A5N5V057_MYCPH</name>
<comment type="caution">
    <text evidence="1">The sequence shown here is derived from an EMBL/GenBank/DDBJ whole genome shotgun (WGS) entry which is preliminary data.</text>
</comment>
<dbReference type="Proteomes" id="UP000325690">
    <property type="component" value="Unassembled WGS sequence"/>
</dbReference>
<proteinExistence type="predicted"/>
<evidence type="ECO:0000313" key="2">
    <source>
        <dbReference type="Proteomes" id="UP000325690"/>
    </source>
</evidence>
<protein>
    <recommendedName>
        <fullName evidence="3">Superfamily II DNA helicase</fullName>
    </recommendedName>
</protein>
<accession>A0A5N5V057</accession>
<dbReference type="AlphaFoldDB" id="A0A5N5V057"/>
<reference evidence="1 2" key="1">
    <citation type="submission" date="2012-10" db="EMBL/GenBank/DDBJ databases">
        <title>The draft sequence of the Mycobacterium pheli genome.</title>
        <authorList>
            <person name="Pettersson B.M.F."/>
            <person name="Das S."/>
            <person name="Dasgupta S."/>
            <person name="Bhattacharya A."/>
            <person name="Kirsebom L.A."/>
        </authorList>
    </citation>
    <scope>NUCLEOTIDE SEQUENCE [LARGE SCALE GENOMIC DNA]</scope>
    <source>
        <strain evidence="1 2">CCUG 21000</strain>
    </source>
</reference>
<evidence type="ECO:0000313" key="1">
    <source>
        <dbReference type="EMBL" id="KAB7755275.1"/>
    </source>
</evidence>
<dbReference type="EMBL" id="ANBP01000017">
    <property type="protein sequence ID" value="KAB7755275.1"/>
    <property type="molecule type" value="Genomic_DNA"/>
</dbReference>